<name>G0SFR6_CHATD</name>
<dbReference type="eggNOG" id="ENOG502S8AV">
    <property type="taxonomic scope" value="Eukaryota"/>
</dbReference>
<dbReference type="OrthoDB" id="59699at2759"/>
<accession>G0SFR6</accession>
<evidence type="ECO:0008006" key="3">
    <source>
        <dbReference type="Google" id="ProtNLM"/>
    </source>
</evidence>
<evidence type="ECO:0000313" key="2">
    <source>
        <dbReference type="Proteomes" id="UP000008066"/>
    </source>
</evidence>
<dbReference type="RefSeq" id="XP_006697449.1">
    <property type="nucleotide sequence ID" value="XM_006697386.1"/>
</dbReference>
<organism evidence="2">
    <name type="scientific">Chaetomium thermophilum (strain DSM 1495 / CBS 144.50 / IMI 039719)</name>
    <name type="common">Thermochaetoides thermophila</name>
    <dbReference type="NCBI Taxonomy" id="759272"/>
    <lineage>
        <taxon>Eukaryota</taxon>
        <taxon>Fungi</taxon>
        <taxon>Dikarya</taxon>
        <taxon>Ascomycota</taxon>
        <taxon>Pezizomycotina</taxon>
        <taxon>Sordariomycetes</taxon>
        <taxon>Sordariomycetidae</taxon>
        <taxon>Sordariales</taxon>
        <taxon>Chaetomiaceae</taxon>
        <taxon>Thermochaetoides</taxon>
    </lineage>
</organism>
<dbReference type="KEGG" id="cthr:CTHT_0071850"/>
<dbReference type="HOGENOM" id="CLU_455012_0_0_1"/>
<gene>
    <name evidence="1" type="ORF">CTHT_0071850</name>
</gene>
<proteinExistence type="predicted"/>
<keyword evidence="2" id="KW-1185">Reference proteome</keyword>
<dbReference type="AlphaFoldDB" id="G0SFR6"/>
<dbReference type="EMBL" id="GL988047">
    <property type="protein sequence ID" value="EGS17831.1"/>
    <property type="molecule type" value="Genomic_DNA"/>
</dbReference>
<dbReference type="Proteomes" id="UP000008066">
    <property type="component" value="Unassembled WGS sequence"/>
</dbReference>
<sequence>MAAVHLSPRPPLSPPLEFFADCPKFRLLVLGNPESTKQELFSKIFGVELSKKAVDDFFNQTHDIEQELELQGQNERLIIHTSLNLGAADESDYHRLCDFLRSRSTLTTPLQDRIHCIWYCVASEEDRSVLEIEARFLTKGLPSAAPNVPLVLVFTKYEEFVARVKIEWSRDAQEQGLSKVAVSHILRDLSSKKFEQAIGRKWNGVLEASVPRVKISSGDSEDDVRSFEELAESTLSTLQNRSVKFVYAAAQRNSAFISARFCAATAADYFEVDTGHARKMHGVDTLEILPNFLAKATQIFNMRDTNTPPALADTTDNTLLFRILDAAFPSSQKPLISEILNRSGTETGTILSSLSPHERGVLLGQALASIVLFLHRVADTQWPYNHDTAAAGAEAVAPLAGSATAHSHTVTAQVVDRTLQGIKTGPGKDEVLQAVEGSRVFTTCTHRKDIADLIVQAVEKGERAERGVQAKEHGHEGVGQMTHWLTFEDEGKKQEMSLSFVNDKSTDDVILPCGLTILPLT</sequence>
<evidence type="ECO:0000313" key="1">
    <source>
        <dbReference type="EMBL" id="EGS17831.1"/>
    </source>
</evidence>
<dbReference type="OMA" id="FTKYDEF"/>
<reference evidence="1 2" key="1">
    <citation type="journal article" date="2011" name="Cell">
        <title>Insight into structure and assembly of the nuclear pore complex by utilizing the genome of a eukaryotic thermophile.</title>
        <authorList>
            <person name="Amlacher S."/>
            <person name="Sarges P."/>
            <person name="Flemming D."/>
            <person name="van Noort V."/>
            <person name="Kunze R."/>
            <person name="Devos D.P."/>
            <person name="Arumugam M."/>
            <person name="Bork P."/>
            <person name="Hurt E."/>
        </authorList>
    </citation>
    <scope>NUCLEOTIDE SEQUENCE [LARGE SCALE GENOMIC DNA]</scope>
    <source>
        <strain evidence="2">DSM 1495 / CBS 144.50 / IMI 039719</strain>
    </source>
</reference>
<protein>
    <recommendedName>
        <fullName evidence="3">G domain-containing protein</fullName>
    </recommendedName>
</protein>
<dbReference type="GeneID" id="18261223"/>